<feature type="binding site" evidence="11">
    <location>
        <position position="278"/>
    </location>
    <ligand>
        <name>Zn(2+)</name>
        <dbReference type="ChEBI" id="CHEBI:29105"/>
        <label>1</label>
    </ligand>
</feature>
<dbReference type="EMBL" id="JAACJO010000008">
    <property type="protein sequence ID" value="KAF5354782.1"/>
    <property type="molecule type" value="Genomic_DNA"/>
</dbReference>
<feature type="compositionally biased region" description="Acidic residues" evidence="14">
    <location>
        <begin position="252"/>
        <end position="266"/>
    </location>
</feature>
<keyword evidence="9 13" id="KW-0539">Nucleus</keyword>
<feature type="site" description="Histone H3K4me3 binding" evidence="10">
    <location>
        <position position="299"/>
    </location>
</feature>
<dbReference type="PROSITE" id="PS50016">
    <property type="entry name" value="ZF_PHD_2"/>
    <property type="match status" value="1"/>
</dbReference>
<reference evidence="16 17" key="1">
    <citation type="journal article" date="2020" name="ISME J.">
        <title>Uncovering the hidden diversity of litter-decomposition mechanisms in mushroom-forming fungi.</title>
        <authorList>
            <person name="Floudas D."/>
            <person name="Bentzer J."/>
            <person name="Ahren D."/>
            <person name="Johansson T."/>
            <person name="Persson P."/>
            <person name="Tunlid A."/>
        </authorList>
    </citation>
    <scope>NUCLEOTIDE SEQUENCE [LARGE SCALE GENOMIC DNA]</scope>
    <source>
        <strain evidence="16 17">CBS 146.42</strain>
    </source>
</reference>
<dbReference type="Gene3D" id="6.10.140.1740">
    <property type="match status" value="1"/>
</dbReference>
<dbReference type="CDD" id="cd15505">
    <property type="entry name" value="PHD_ING"/>
    <property type="match status" value="1"/>
</dbReference>
<dbReference type="InterPro" id="IPR013083">
    <property type="entry name" value="Znf_RING/FYVE/PHD"/>
</dbReference>
<name>A0A8H5D6X9_9AGAR</name>
<keyword evidence="8" id="KW-0804">Transcription</keyword>
<feature type="compositionally biased region" description="Low complexity" evidence="14">
    <location>
        <begin position="184"/>
        <end position="200"/>
    </location>
</feature>
<keyword evidence="3 11" id="KW-0479">Metal-binding</keyword>
<dbReference type="InterPro" id="IPR001965">
    <property type="entry name" value="Znf_PHD"/>
</dbReference>
<feature type="compositionally biased region" description="Basic residues" evidence="14">
    <location>
        <begin position="663"/>
        <end position="672"/>
    </location>
</feature>
<proteinExistence type="inferred from homology"/>
<dbReference type="Pfam" id="PF12998">
    <property type="entry name" value="ING"/>
    <property type="match status" value="1"/>
</dbReference>
<evidence type="ECO:0000256" key="1">
    <source>
        <dbReference type="ARBA" id="ARBA00004123"/>
    </source>
</evidence>
<dbReference type="GO" id="GO:0005634">
    <property type="term" value="C:nucleus"/>
    <property type="evidence" value="ECO:0007669"/>
    <property type="project" value="UniProtKB-SubCell"/>
</dbReference>
<dbReference type="Proteomes" id="UP000559027">
    <property type="component" value="Unassembled WGS sequence"/>
</dbReference>
<accession>A0A8H5D6X9</accession>
<feature type="binding site" evidence="11">
    <location>
        <position position="320"/>
    </location>
    <ligand>
        <name>Zn(2+)</name>
        <dbReference type="ChEBI" id="CHEBI:29105"/>
        <label>2</label>
    </ligand>
</feature>
<evidence type="ECO:0000256" key="7">
    <source>
        <dbReference type="ARBA" id="ARBA00023015"/>
    </source>
</evidence>
<feature type="compositionally biased region" description="Polar residues" evidence="14">
    <location>
        <begin position="67"/>
        <end position="76"/>
    </location>
</feature>
<comment type="function">
    <text evidence="13">Component of an histone acetyltransferase complex.</text>
</comment>
<dbReference type="SMART" id="SM01408">
    <property type="entry name" value="ING"/>
    <property type="match status" value="1"/>
</dbReference>
<evidence type="ECO:0000313" key="16">
    <source>
        <dbReference type="EMBL" id="KAF5354782.1"/>
    </source>
</evidence>
<feature type="domain" description="PHD-type" evidence="15">
    <location>
        <begin position="273"/>
        <end position="323"/>
    </location>
</feature>
<feature type="region of interest" description="Disordered" evidence="14">
    <location>
        <begin position="174"/>
        <end position="266"/>
    </location>
</feature>
<feature type="compositionally biased region" description="Polar residues" evidence="14">
    <location>
        <begin position="680"/>
        <end position="702"/>
    </location>
</feature>
<dbReference type="GO" id="GO:0006325">
    <property type="term" value="P:chromatin organization"/>
    <property type="evidence" value="ECO:0007669"/>
    <property type="project" value="UniProtKB-KW"/>
</dbReference>
<dbReference type="SUPFAM" id="SSF57903">
    <property type="entry name" value="FYVE/PHD zinc finger"/>
    <property type="match status" value="1"/>
</dbReference>
<dbReference type="GO" id="GO:0000785">
    <property type="term" value="C:chromatin"/>
    <property type="evidence" value="ECO:0007669"/>
    <property type="project" value="UniProtKB-ARBA"/>
</dbReference>
<feature type="site" description="Histone H3K4me3 binding" evidence="10">
    <location>
        <position position="286"/>
    </location>
</feature>
<evidence type="ECO:0000259" key="15">
    <source>
        <dbReference type="PROSITE" id="PS50016"/>
    </source>
</evidence>
<feature type="region of interest" description="Disordered" evidence="14">
    <location>
        <begin position="818"/>
        <end position="899"/>
    </location>
</feature>
<keyword evidence="6 13" id="KW-0156">Chromatin regulator</keyword>
<feature type="binding site" evidence="11">
    <location>
        <position position="276"/>
    </location>
    <ligand>
        <name>Zn(2+)</name>
        <dbReference type="ChEBI" id="CHEBI:29105"/>
        <label>1</label>
    </ligand>
</feature>
<keyword evidence="5 11" id="KW-0862">Zinc</keyword>
<evidence type="ECO:0000313" key="17">
    <source>
        <dbReference type="Proteomes" id="UP000559027"/>
    </source>
</evidence>
<evidence type="ECO:0000256" key="3">
    <source>
        <dbReference type="ARBA" id="ARBA00022723"/>
    </source>
</evidence>
<evidence type="ECO:0000256" key="11">
    <source>
        <dbReference type="PIRSR" id="PIRSR628651-51"/>
    </source>
</evidence>
<feature type="region of interest" description="Disordered" evidence="14">
    <location>
        <begin position="605"/>
        <end position="703"/>
    </location>
</feature>
<organism evidence="16 17">
    <name type="scientific">Leucocoprinus leucothites</name>
    <dbReference type="NCBI Taxonomy" id="201217"/>
    <lineage>
        <taxon>Eukaryota</taxon>
        <taxon>Fungi</taxon>
        <taxon>Dikarya</taxon>
        <taxon>Basidiomycota</taxon>
        <taxon>Agaricomycotina</taxon>
        <taxon>Agaricomycetes</taxon>
        <taxon>Agaricomycetidae</taxon>
        <taxon>Agaricales</taxon>
        <taxon>Agaricineae</taxon>
        <taxon>Agaricaceae</taxon>
        <taxon>Leucocoprinus</taxon>
    </lineage>
</organism>
<gene>
    <name evidence="16" type="ORF">D9756_005568</name>
</gene>
<feature type="binding site" evidence="11">
    <location>
        <position position="304"/>
    </location>
    <ligand>
        <name>Zn(2+)</name>
        <dbReference type="ChEBI" id="CHEBI:29105"/>
        <label>1</label>
    </ligand>
</feature>
<keyword evidence="17" id="KW-1185">Reference proteome</keyword>
<comment type="caution">
    <text evidence="16">The sequence shown here is derived from an EMBL/GenBank/DDBJ whole genome shotgun (WGS) entry which is preliminary data.</text>
</comment>
<evidence type="ECO:0000256" key="14">
    <source>
        <dbReference type="SAM" id="MobiDB-lite"/>
    </source>
</evidence>
<feature type="binding site" evidence="11">
    <location>
        <position position="295"/>
    </location>
    <ligand>
        <name>Zn(2+)</name>
        <dbReference type="ChEBI" id="CHEBI:29105"/>
        <label>2</label>
    </ligand>
</feature>
<feature type="site" description="Histone H3K4me3 binding" evidence="10">
    <location>
        <position position="290"/>
    </location>
</feature>
<feature type="compositionally biased region" description="Low complexity" evidence="14">
    <location>
        <begin position="226"/>
        <end position="236"/>
    </location>
</feature>
<feature type="compositionally biased region" description="Low complexity" evidence="14">
    <location>
        <begin position="626"/>
        <end position="645"/>
    </location>
</feature>
<dbReference type="InterPro" id="IPR011011">
    <property type="entry name" value="Znf_FYVE_PHD"/>
</dbReference>
<dbReference type="Gene3D" id="3.30.40.10">
    <property type="entry name" value="Zinc/RING finger domain, C3HC4 (zinc finger)"/>
    <property type="match status" value="1"/>
</dbReference>
<dbReference type="OrthoDB" id="5411773at2759"/>
<protein>
    <recommendedName>
        <fullName evidence="13">Chromatin modification-related protein</fullName>
    </recommendedName>
</protein>
<dbReference type="InterPro" id="IPR024610">
    <property type="entry name" value="ING_N_histone-binding"/>
</dbReference>
<keyword evidence="4 12" id="KW-0863">Zinc-finger</keyword>
<evidence type="ECO:0000256" key="8">
    <source>
        <dbReference type="ARBA" id="ARBA00023163"/>
    </source>
</evidence>
<evidence type="ECO:0000256" key="5">
    <source>
        <dbReference type="ARBA" id="ARBA00022833"/>
    </source>
</evidence>
<comment type="subunit">
    <text evidence="13">Component of an histone acetyltransferase complex. Interacts with H3K4me3 and to a lesser extent with H3K4me2.</text>
</comment>
<feature type="region of interest" description="Disordered" evidence="14">
    <location>
        <begin position="66"/>
        <end position="85"/>
    </location>
</feature>
<dbReference type="CDD" id="cd16858">
    <property type="entry name" value="ING_ING3_Yng2p"/>
    <property type="match status" value="1"/>
</dbReference>
<comment type="subcellular location">
    <subcellularLocation>
        <location evidence="1 13">Nucleus</location>
    </subcellularLocation>
</comment>
<dbReference type="InterPro" id="IPR028651">
    <property type="entry name" value="ING_fam"/>
</dbReference>
<evidence type="ECO:0000256" key="2">
    <source>
        <dbReference type="ARBA" id="ARBA00010210"/>
    </source>
</evidence>
<dbReference type="InterPro" id="IPR019787">
    <property type="entry name" value="Znf_PHD-finger"/>
</dbReference>
<dbReference type="GO" id="GO:0008270">
    <property type="term" value="F:zinc ion binding"/>
    <property type="evidence" value="ECO:0007669"/>
    <property type="project" value="UniProtKB-KW"/>
</dbReference>
<feature type="binding site" evidence="11">
    <location>
        <position position="317"/>
    </location>
    <ligand>
        <name>Zn(2+)</name>
        <dbReference type="ChEBI" id="CHEBI:29105"/>
        <label>2</label>
    </ligand>
</feature>
<feature type="site" description="Histone H3K4me3 binding" evidence="10">
    <location>
        <position position="275"/>
    </location>
</feature>
<feature type="binding site" evidence="11">
    <location>
        <position position="301"/>
    </location>
    <ligand>
        <name>Zn(2+)</name>
        <dbReference type="ChEBI" id="CHEBI:29105"/>
        <label>1</label>
    </ligand>
</feature>
<dbReference type="AlphaFoldDB" id="A0A8H5D6X9"/>
<sequence length="1012" mass="110318">MNSASAQNFEEAATIASEFIYSLDNLPSEVNHLLQEIKVKEARVQVSEELQQEIDKDSARYIRHSIRSTSSPTPTDAAQRAPSPKTVGLPARIQASYAEIQELSNDKCALAQHLIDLITRTRARLDVDIVKVKHLQGEIPDTTSSLGKPIPGTALGIDLKNPAQQISESLRNALANPSESRQGSATPVASAVTATSGGSATKKRRINTSASIKITPVPSPTKHRSASPSAAAVSQATHQRSRLSRQIHPVEESEPEAAGDEDMDAEDDAEDERLYCFCQKQSYGDMVACDNENGCPYEWFHLSCVGLKQPVPEKWYCDECLKNGAGVQTVRKGRKKSCSLWSFTGRSVDTLSQTSMISQRSHIRDEPVPAVEEEWQIISTKWWRTSFGSVSWSYEPEKASRNVIFAKPPHYHFSLYKEQAHRSFDDYGDVDEPLHTPNDCHLTSTRRIAEDDALNEELIGVKNVRDVLRIYEQAVGFDYSPWPDLSLENPGKGEKLPGGVSEVDVQSRKKQWGELVDDLLGGISLKNLLIEARENPRSAKQVSQKLFAVPNNSDYFSQPSTPKPFQLNPSASSFVPIGSPTSTFSSSSCSSSSFDSDHLVSFSFPSLDPSVPPTPNKPERQEYVNSPDTRCRTTSSSDGSSVAGSERPSSGFLPPFLFDPTNQRRRPTRISRTRAIVDQLRSQYQQDGERTSPVSQNSSPTMSDFGVGSLAYLKSRLTVSDGSSACSTTPPLTEEDFQHHDGTGIVGWTDNAEGWTIPPVSSAVDPETKRTRSKELLMTLRRRTDSLTSNANAVASLAAARSLSASTPPTLIGSERLVESPEPVEDASTTGAEEVDWFERSNQSYQTVSSRVSSPAFQRRAAGVPPATTGTPGAEYAYPTPHGHAAQGTAARAQTPTYSQAYSKATNGARYPQGYLANTASGLPYPLVGYPLPVPGVSMGMGAPVPMRMPSMPATVAMGTPRVGMQFPVQVPVQTVQYSTLMHLRIMQQMHVMRNSMNMAPVGANTVTGATR</sequence>
<evidence type="ECO:0000256" key="13">
    <source>
        <dbReference type="RuleBase" id="RU361213"/>
    </source>
</evidence>
<comment type="similarity">
    <text evidence="2 13">Belongs to the ING family.</text>
</comment>
<evidence type="ECO:0000256" key="9">
    <source>
        <dbReference type="ARBA" id="ARBA00023242"/>
    </source>
</evidence>
<evidence type="ECO:0000256" key="10">
    <source>
        <dbReference type="PIRSR" id="PIRSR628651-50"/>
    </source>
</evidence>
<dbReference type="PANTHER" id="PTHR10333">
    <property type="entry name" value="INHIBITOR OF GROWTH PROTEIN"/>
    <property type="match status" value="1"/>
</dbReference>
<evidence type="ECO:0000256" key="12">
    <source>
        <dbReference type="PROSITE-ProRule" id="PRU00146"/>
    </source>
</evidence>
<feature type="compositionally biased region" description="Polar residues" evidence="14">
    <location>
        <begin position="840"/>
        <end position="856"/>
    </location>
</feature>
<dbReference type="SMART" id="SM00249">
    <property type="entry name" value="PHD"/>
    <property type="match status" value="1"/>
</dbReference>
<feature type="compositionally biased region" description="Polar residues" evidence="14">
    <location>
        <begin position="174"/>
        <end position="183"/>
    </location>
</feature>
<feature type="binding site" evidence="11">
    <location>
        <position position="289"/>
    </location>
    <ligand>
        <name>Zn(2+)</name>
        <dbReference type="ChEBI" id="CHEBI:29105"/>
        <label>2</label>
    </ligand>
</feature>
<dbReference type="PANTHER" id="PTHR10333:SF103">
    <property type="entry name" value="INHIBITOR OF GROWTH PROTEIN 3"/>
    <property type="match status" value="1"/>
</dbReference>
<keyword evidence="7" id="KW-0805">Transcription regulation</keyword>
<evidence type="ECO:0000256" key="4">
    <source>
        <dbReference type="ARBA" id="ARBA00022771"/>
    </source>
</evidence>
<evidence type="ECO:0000256" key="6">
    <source>
        <dbReference type="ARBA" id="ARBA00022853"/>
    </source>
</evidence>
<comment type="domain">
    <text evidence="13">The PHD-type zinc finger mediates the binding to H3K4me3.</text>
</comment>